<evidence type="ECO:0000313" key="1">
    <source>
        <dbReference type="EMBL" id="EKM33334.1"/>
    </source>
</evidence>
<feature type="non-terminal residue" evidence="1">
    <location>
        <position position="10"/>
    </location>
</feature>
<protein>
    <submittedName>
        <fullName evidence="1">Uncharacterized protein</fullName>
    </submittedName>
</protein>
<dbReference type="EMBL" id="AJSR01000331">
    <property type="protein sequence ID" value="EKM33334.1"/>
    <property type="molecule type" value="Genomic_DNA"/>
</dbReference>
<accession>A0A454D3W0</accession>
<organism evidence="1 2">
    <name type="scientific">Vibrio harveyi</name>
    <name type="common">Beneckea harveyi</name>
    <dbReference type="NCBI Taxonomy" id="669"/>
    <lineage>
        <taxon>Bacteria</taxon>
        <taxon>Pseudomonadati</taxon>
        <taxon>Pseudomonadota</taxon>
        <taxon>Gammaproteobacteria</taxon>
        <taxon>Vibrionales</taxon>
        <taxon>Vibrionaceae</taxon>
        <taxon>Vibrio</taxon>
    </lineage>
</organism>
<comment type="caution">
    <text evidence="1">The sequence shown here is derived from an EMBL/GenBank/DDBJ whole genome shotgun (WGS) entry which is preliminary data.</text>
</comment>
<sequence length="10" mass="1298">MINHFHKERS</sequence>
<name>A0A454D3W0_VIBHA</name>
<dbReference type="Proteomes" id="UP000008367">
    <property type="component" value="Unassembled WGS sequence"/>
</dbReference>
<proteinExistence type="predicted"/>
<evidence type="ECO:0000313" key="2">
    <source>
        <dbReference type="Proteomes" id="UP000008367"/>
    </source>
</evidence>
<reference evidence="1 2" key="1">
    <citation type="submission" date="2012-10" db="EMBL/GenBank/DDBJ databases">
        <title>Genome sequence of Vibrio Cholerae HENC-02.</title>
        <authorList>
            <person name="Eppinger M."/>
            <person name="Hasan N.A."/>
            <person name="Sengamalay N."/>
            <person name="Hine E."/>
            <person name="Su Q."/>
            <person name="Daugherty S.C."/>
            <person name="Young S."/>
            <person name="Sadzewicz L."/>
            <person name="Tallon L."/>
            <person name="Cebula T.A."/>
            <person name="Ravel J."/>
            <person name="Colwell R.R."/>
        </authorList>
    </citation>
    <scope>NUCLEOTIDE SEQUENCE [LARGE SCALE GENOMIC DNA]</scope>
    <source>
        <strain evidence="1 2">HENC-02</strain>
    </source>
</reference>
<gene>
    <name evidence="1" type="ORF">VCHENC02_1197A</name>
</gene>